<dbReference type="EMBL" id="PDDX01000001">
    <property type="protein sequence ID" value="PHI30159.1"/>
    <property type="molecule type" value="Genomic_DNA"/>
</dbReference>
<dbReference type="AlphaFoldDB" id="A0A2C6CU33"/>
<name>A0A2C6CU33_9GAMM</name>
<proteinExistence type="predicted"/>
<organism evidence="1 2">
    <name type="scientific">Budvicia aquatica</name>
    <dbReference type="NCBI Taxonomy" id="82979"/>
    <lineage>
        <taxon>Bacteria</taxon>
        <taxon>Pseudomonadati</taxon>
        <taxon>Pseudomonadota</taxon>
        <taxon>Gammaproteobacteria</taxon>
        <taxon>Enterobacterales</taxon>
        <taxon>Budviciaceae</taxon>
        <taxon>Budvicia</taxon>
    </lineage>
</organism>
<evidence type="ECO:0000313" key="2">
    <source>
        <dbReference type="Proteomes" id="UP000224974"/>
    </source>
</evidence>
<sequence>MDNRVRRHGDKGYSSAVTGDDIKLIDIRYIKMAVTVKFHVAITLPVINVGAVTMFSKIPSLNDNSRHNYAPYNATLIDITVKNQ</sequence>
<gene>
    <name evidence="1" type="ORF">CRN84_12825</name>
</gene>
<evidence type="ECO:0000313" key="1">
    <source>
        <dbReference type="EMBL" id="PHI30159.1"/>
    </source>
</evidence>
<reference evidence="2" key="1">
    <citation type="submission" date="2017-09" db="EMBL/GenBank/DDBJ databases">
        <title>FDA dAtabase for Regulatory Grade micrObial Sequences (FDA-ARGOS): Supporting development and validation of Infectious Disease Dx tests.</title>
        <authorList>
            <person name="Minogue T."/>
            <person name="Wolcott M."/>
            <person name="Wasieloski L."/>
            <person name="Aguilar W."/>
            <person name="Moore D."/>
            <person name="Tallon L."/>
            <person name="Sadzewicz L."/>
            <person name="Ott S."/>
            <person name="Zhao X."/>
            <person name="Nagaraj S."/>
            <person name="Vavikolanu K."/>
            <person name="Aluvathingal J."/>
            <person name="Nadendla S."/>
            <person name="Sichtig H."/>
        </authorList>
    </citation>
    <scope>NUCLEOTIDE SEQUENCE [LARGE SCALE GENOMIC DNA]</scope>
    <source>
        <strain evidence="2">FDAARGOS_387</strain>
    </source>
</reference>
<accession>A0A2C6CU33</accession>
<dbReference type="Proteomes" id="UP000224974">
    <property type="component" value="Unassembled WGS sequence"/>
</dbReference>
<keyword evidence="2" id="KW-1185">Reference proteome</keyword>
<protein>
    <submittedName>
        <fullName evidence="1">Uncharacterized protein</fullName>
    </submittedName>
</protein>
<comment type="caution">
    <text evidence="1">The sequence shown here is derived from an EMBL/GenBank/DDBJ whole genome shotgun (WGS) entry which is preliminary data.</text>
</comment>